<organism evidence="1 2">
    <name type="scientific">Cryomorpha ignava</name>
    <dbReference type="NCBI Taxonomy" id="101383"/>
    <lineage>
        <taxon>Bacteria</taxon>
        <taxon>Pseudomonadati</taxon>
        <taxon>Bacteroidota</taxon>
        <taxon>Flavobacteriia</taxon>
        <taxon>Flavobacteriales</taxon>
        <taxon>Cryomorphaceae</taxon>
        <taxon>Cryomorpha</taxon>
    </lineage>
</organism>
<evidence type="ECO:0000313" key="1">
    <source>
        <dbReference type="EMBL" id="NEN24297.1"/>
    </source>
</evidence>
<gene>
    <name evidence="1" type="ORF">G3O08_12360</name>
</gene>
<dbReference type="RefSeq" id="WP_163285690.1">
    <property type="nucleotide sequence ID" value="NZ_JAAGVY010000023.1"/>
</dbReference>
<keyword evidence="2" id="KW-1185">Reference proteome</keyword>
<proteinExistence type="predicted"/>
<dbReference type="Proteomes" id="UP000486602">
    <property type="component" value="Unassembled WGS sequence"/>
</dbReference>
<reference evidence="1 2" key="1">
    <citation type="submission" date="2020-02" db="EMBL/GenBank/DDBJ databases">
        <title>Out from the shadows clarifying the taxonomy of the family Cryomorphaceae and related taxa by utilizing the GTDB taxonomic framework.</title>
        <authorList>
            <person name="Bowman J.P."/>
        </authorList>
    </citation>
    <scope>NUCLEOTIDE SEQUENCE [LARGE SCALE GENOMIC DNA]</scope>
    <source>
        <strain evidence="1 2">QSSC 1-22</strain>
    </source>
</reference>
<sequence length="92" mass="10047">MNTKISPVFVLGLGGSFQPNLEWANTGPILMLKGGISIKNSGKSSVMITIGYENFDILNTVENRRGNFFTGFGPSETRETIRTLTLNFAVAF</sequence>
<name>A0A7K3WRJ4_9FLAO</name>
<dbReference type="AlphaFoldDB" id="A0A7K3WRJ4"/>
<accession>A0A7K3WRJ4</accession>
<evidence type="ECO:0000313" key="2">
    <source>
        <dbReference type="Proteomes" id="UP000486602"/>
    </source>
</evidence>
<comment type="caution">
    <text evidence="1">The sequence shown here is derived from an EMBL/GenBank/DDBJ whole genome shotgun (WGS) entry which is preliminary data.</text>
</comment>
<protein>
    <submittedName>
        <fullName evidence="1">Uncharacterized protein</fullName>
    </submittedName>
</protein>
<dbReference type="EMBL" id="JAAGVY010000023">
    <property type="protein sequence ID" value="NEN24297.1"/>
    <property type="molecule type" value="Genomic_DNA"/>
</dbReference>